<keyword evidence="1" id="KW-1133">Transmembrane helix</keyword>
<protein>
    <submittedName>
        <fullName evidence="2">Uncharacterized protein</fullName>
    </submittedName>
</protein>
<comment type="caution">
    <text evidence="2">The sequence shown here is derived from an EMBL/GenBank/DDBJ whole genome shotgun (WGS) entry which is preliminary data.</text>
</comment>
<keyword evidence="1" id="KW-0472">Membrane</keyword>
<accession>A0A9P5S3F9</accession>
<keyword evidence="1" id="KW-0812">Transmembrane</keyword>
<evidence type="ECO:0000313" key="3">
    <source>
        <dbReference type="Proteomes" id="UP000748756"/>
    </source>
</evidence>
<reference evidence="2" key="1">
    <citation type="journal article" date="2020" name="Fungal Divers.">
        <title>Resolving the Mortierellaceae phylogeny through synthesis of multi-gene phylogenetics and phylogenomics.</title>
        <authorList>
            <person name="Vandepol N."/>
            <person name="Liber J."/>
            <person name="Desiro A."/>
            <person name="Na H."/>
            <person name="Kennedy M."/>
            <person name="Barry K."/>
            <person name="Grigoriev I.V."/>
            <person name="Miller A.N."/>
            <person name="O'Donnell K."/>
            <person name="Stajich J.E."/>
            <person name="Bonito G."/>
        </authorList>
    </citation>
    <scope>NUCLEOTIDE SEQUENCE</scope>
    <source>
        <strain evidence="2">NRRL 6426</strain>
    </source>
</reference>
<evidence type="ECO:0000256" key="1">
    <source>
        <dbReference type="SAM" id="Phobius"/>
    </source>
</evidence>
<feature type="transmembrane region" description="Helical" evidence="1">
    <location>
        <begin position="76"/>
        <end position="97"/>
    </location>
</feature>
<sequence>MSHCSWAVSFSRLDWAWTLIYSDPLIPPFLSLDLVQLRYGGKGRWLRQRTIYTLLALFGNLAARFKMYALAKNISIFWWIATPLTTILNHIAVVLLATALKLYARDACFEDPVADNNFYDQVSLDMEIGACCKNGMHITGCAMAVETLLMIVFGFVVRGYTGEFEHMLQDGRGKVQTQVQIVETSPKA</sequence>
<dbReference type="EMBL" id="JAAAUQ010000147">
    <property type="protein sequence ID" value="KAF9153899.1"/>
    <property type="molecule type" value="Genomic_DNA"/>
</dbReference>
<gene>
    <name evidence="2" type="ORF">BG015_002379</name>
</gene>
<name>A0A9P5S3F9_9FUNG</name>
<proteinExistence type="predicted"/>
<dbReference type="AlphaFoldDB" id="A0A9P5S3F9"/>
<evidence type="ECO:0000313" key="2">
    <source>
        <dbReference type="EMBL" id="KAF9153899.1"/>
    </source>
</evidence>
<keyword evidence="3" id="KW-1185">Reference proteome</keyword>
<dbReference type="Proteomes" id="UP000748756">
    <property type="component" value="Unassembled WGS sequence"/>
</dbReference>
<organism evidence="2 3">
    <name type="scientific">Linnemannia schmuckeri</name>
    <dbReference type="NCBI Taxonomy" id="64567"/>
    <lineage>
        <taxon>Eukaryota</taxon>
        <taxon>Fungi</taxon>
        <taxon>Fungi incertae sedis</taxon>
        <taxon>Mucoromycota</taxon>
        <taxon>Mortierellomycotina</taxon>
        <taxon>Mortierellomycetes</taxon>
        <taxon>Mortierellales</taxon>
        <taxon>Mortierellaceae</taxon>
        <taxon>Linnemannia</taxon>
    </lineage>
</organism>